<dbReference type="EMBL" id="JAKCXM010000186">
    <property type="protein sequence ID" value="KAJ0399340.1"/>
    <property type="molecule type" value="Genomic_DNA"/>
</dbReference>
<dbReference type="AlphaFoldDB" id="A0AAD5Q7W6"/>
<sequence length="214" mass="24438">MPASSTDSATNAAPARTYNNIPARSREQRIAVKDKEQWEKERLQQRKEGHVRIDTSVTGSAMVVYAPGSQGYMSDADRFHTDTSGEEKVSREESNARAKIRQERKRYDNVQREIQRWKDMDATTVEEEKRWAALRATGSKARRNKGGEPFNPITLQYNDGKDGERLRLADETIKRRAVARAESLRFHNSRGGINPITGEPLRKIQVEHLLPPPR</sequence>
<comment type="caution">
    <text evidence="3">The sequence shown here is derived from an EMBL/GenBank/DDBJ whole genome shotgun (WGS) entry which is preliminary data.</text>
</comment>
<evidence type="ECO:0000256" key="2">
    <source>
        <dbReference type="SAM" id="MobiDB-lite"/>
    </source>
</evidence>
<reference evidence="3" key="1">
    <citation type="submission" date="2021-12" db="EMBL/GenBank/DDBJ databases">
        <title>Prjna785345.</title>
        <authorList>
            <person name="Rujirawat T."/>
            <person name="Krajaejun T."/>
        </authorList>
    </citation>
    <scope>NUCLEOTIDE SEQUENCE</scope>
    <source>
        <strain evidence="3">Pi057C3</strain>
    </source>
</reference>
<evidence type="ECO:0000313" key="3">
    <source>
        <dbReference type="EMBL" id="KAJ0399340.1"/>
    </source>
</evidence>
<proteinExistence type="predicted"/>
<protein>
    <submittedName>
        <fullName evidence="3">Uncharacterized protein</fullName>
    </submittedName>
</protein>
<feature type="compositionally biased region" description="Polar residues" evidence="2">
    <location>
        <begin position="1"/>
        <end position="22"/>
    </location>
</feature>
<dbReference type="Proteomes" id="UP001209570">
    <property type="component" value="Unassembled WGS sequence"/>
</dbReference>
<organism evidence="3 4">
    <name type="scientific">Pythium insidiosum</name>
    <name type="common">Pythiosis disease agent</name>
    <dbReference type="NCBI Taxonomy" id="114742"/>
    <lineage>
        <taxon>Eukaryota</taxon>
        <taxon>Sar</taxon>
        <taxon>Stramenopiles</taxon>
        <taxon>Oomycota</taxon>
        <taxon>Peronosporomycetes</taxon>
        <taxon>Pythiales</taxon>
        <taxon>Pythiaceae</taxon>
        <taxon>Pythium</taxon>
    </lineage>
</organism>
<name>A0AAD5Q7W6_PYTIN</name>
<feature type="region of interest" description="Disordered" evidence="2">
    <location>
        <begin position="188"/>
        <end position="214"/>
    </location>
</feature>
<gene>
    <name evidence="3" type="ORF">P43SY_001529</name>
</gene>
<keyword evidence="1" id="KW-0175">Coiled coil</keyword>
<feature type="region of interest" description="Disordered" evidence="2">
    <location>
        <begin position="1"/>
        <end position="25"/>
    </location>
</feature>
<feature type="coiled-coil region" evidence="1">
    <location>
        <begin position="93"/>
        <end position="120"/>
    </location>
</feature>
<evidence type="ECO:0000256" key="1">
    <source>
        <dbReference type="SAM" id="Coils"/>
    </source>
</evidence>
<accession>A0AAD5Q7W6</accession>
<keyword evidence="4" id="KW-1185">Reference proteome</keyword>
<evidence type="ECO:0000313" key="4">
    <source>
        <dbReference type="Proteomes" id="UP001209570"/>
    </source>
</evidence>